<feature type="compositionally biased region" description="Low complexity" evidence="1">
    <location>
        <begin position="226"/>
        <end position="240"/>
    </location>
</feature>
<keyword evidence="4" id="KW-1185">Reference proteome</keyword>
<keyword evidence="2" id="KW-0812">Transmembrane</keyword>
<evidence type="ECO:0000313" key="4">
    <source>
        <dbReference type="Proteomes" id="UP000478417"/>
    </source>
</evidence>
<dbReference type="AlphaFoldDB" id="A0A6B2M3T0"/>
<feature type="region of interest" description="Disordered" evidence="1">
    <location>
        <begin position="1"/>
        <end position="25"/>
    </location>
</feature>
<evidence type="ECO:0008006" key="5">
    <source>
        <dbReference type="Google" id="ProtNLM"/>
    </source>
</evidence>
<dbReference type="EMBL" id="JAAGNX010000002">
    <property type="protein sequence ID" value="NDV62475.1"/>
    <property type="molecule type" value="Genomic_DNA"/>
</dbReference>
<feature type="transmembrane region" description="Helical" evidence="2">
    <location>
        <begin position="32"/>
        <end position="50"/>
    </location>
</feature>
<evidence type="ECO:0000313" key="3">
    <source>
        <dbReference type="EMBL" id="NDV62475.1"/>
    </source>
</evidence>
<name>A0A6B2M3T0_9BACT</name>
<dbReference type="Proteomes" id="UP000478417">
    <property type="component" value="Unassembled WGS sequence"/>
</dbReference>
<gene>
    <name evidence="3" type="ORF">G0Q06_08440</name>
</gene>
<dbReference type="SUPFAM" id="SSF74653">
    <property type="entry name" value="TolA/TonB C-terminal domain"/>
    <property type="match status" value="1"/>
</dbReference>
<protein>
    <recommendedName>
        <fullName evidence="5">TonB C-terminal domain-containing protein</fullName>
    </recommendedName>
</protein>
<comment type="caution">
    <text evidence="3">The sequence shown here is derived from an EMBL/GenBank/DDBJ whole genome shotgun (WGS) entry which is preliminary data.</text>
</comment>
<proteinExistence type="predicted"/>
<reference evidence="3 4" key="1">
    <citation type="submission" date="2020-02" db="EMBL/GenBank/DDBJ databases">
        <title>Albibacoteraceae fam. nov., the first described family within the subdivision 4 Verrucomicrobia.</title>
        <authorList>
            <person name="Xi F."/>
        </authorList>
    </citation>
    <scope>NUCLEOTIDE SEQUENCE [LARGE SCALE GENOMIC DNA]</scope>
    <source>
        <strain evidence="3 4">CK1056</strain>
    </source>
</reference>
<evidence type="ECO:0000256" key="2">
    <source>
        <dbReference type="SAM" id="Phobius"/>
    </source>
</evidence>
<keyword evidence="2" id="KW-1133">Transmembrane helix</keyword>
<feature type="region of interest" description="Disordered" evidence="1">
    <location>
        <begin position="94"/>
        <end position="171"/>
    </location>
</feature>
<feature type="compositionally biased region" description="Basic and acidic residues" evidence="1">
    <location>
        <begin position="95"/>
        <end position="112"/>
    </location>
</feature>
<organism evidence="3 4">
    <name type="scientific">Oceanipulchritudo coccoides</name>
    <dbReference type="NCBI Taxonomy" id="2706888"/>
    <lineage>
        <taxon>Bacteria</taxon>
        <taxon>Pseudomonadati</taxon>
        <taxon>Verrucomicrobiota</taxon>
        <taxon>Opitutia</taxon>
        <taxon>Puniceicoccales</taxon>
        <taxon>Oceanipulchritudinaceae</taxon>
        <taxon>Oceanipulchritudo</taxon>
    </lineage>
</organism>
<evidence type="ECO:0000256" key="1">
    <source>
        <dbReference type="SAM" id="MobiDB-lite"/>
    </source>
</evidence>
<dbReference type="RefSeq" id="WP_163964395.1">
    <property type="nucleotide sequence ID" value="NZ_JAAGNX010000002.1"/>
</dbReference>
<sequence length="374" mass="41819">MRLQTTDKPGTEPRDASQRLLDEPSRGNRDSLFAAVLLAFFLHLLLFWATPSSLFEKPAQSELVPQSMEIMLEPLPEEPELEERYVRAAPNITEAKPEETMNISDRDQRAAQEEQVPLDPENTPYVEGDEEESNRLVQGNPFQEPTPQTPPAASQSAGASPMVQQEAAPEKLPAETVQDLLEEIPEEEEGLASIEKPDEAVDEPEDPTEMRDPVAVTSPQDRQGEAQLTTPPQAQQEQAPTPRPRPRVERDTSFGPIKDNRQGAIQVGRLAFDAQYSEFGEYWRRVAEIIEARWRNLVYNTKSIPFGGYKVVVEFSITRDGSVQDVNVSHSTAGKLAETISVDSIVGEAPFFDWTPEMIVKMGEKAGCAIHFYY</sequence>
<feature type="region of interest" description="Disordered" evidence="1">
    <location>
        <begin position="186"/>
        <end position="260"/>
    </location>
</feature>
<feature type="compositionally biased region" description="Basic and acidic residues" evidence="1">
    <location>
        <begin position="9"/>
        <end position="25"/>
    </location>
</feature>
<accession>A0A6B2M3T0</accession>
<keyword evidence="2" id="KW-0472">Membrane</keyword>
<feature type="compositionally biased region" description="Low complexity" evidence="1">
    <location>
        <begin position="151"/>
        <end position="161"/>
    </location>
</feature>